<dbReference type="InterPro" id="IPR020471">
    <property type="entry name" value="AKR"/>
</dbReference>
<evidence type="ECO:0000313" key="3">
    <source>
        <dbReference type="EMBL" id="NER28094.1"/>
    </source>
</evidence>
<dbReference type="PRINTS" id="PR00069">
    <property type="entry name" value="ALDKETRDTASE"/>
</dbReference>
<keyword evidence="1" id="KW-0560">Oxidoreductase</keyword>
<dbReference type="GO" id="GO:0016491">
    <property type="term" value="F:oxidoreductase activity"/>
    <property type="evidence" value="ECO:0007669"/>
    <property type="project" value="UniProtKB-KW"/>
</dbReference>
<dbReference type="InterPro" id="IPR023210">
    <property type="entry name" value="NADP_OxRdtase_dom"/>
</dbReference>
<evidence type="ECO:0000259" key="2">
    <source>
        <dbReference type="Pfam" id="PF00248"/>
    </source>
</evidence>
<dbReference type="GO" id="GO:0005829">
    <property type="term" value="C:cytosol"/>
    <property type="evidence" value="ECO:0007669"/>
    <property type="project" value="TreeGrafter"/>
</dbReference>
<dbReference type="PANTHER" id="PTHR43364:SF4">
    <property type="entry name" value="NAD(P)-LINKED OXIDOREDUCTASE SUPERFAMILY PROTEIN"/>
    <property type="match status" value="1"/>
</dbReference>
<name>A0A6B3NDA0_9CYAN</name>
<dbReference type="InterPro" id="IPR036812">
    <property type="entry name" value="NAD(P)_OxRdtase_dom_sf"/>
</dbReference>
<accession>A0A6B3NDA0</accession>
<dbReference type="EMBL" id="JAAHFQ010000169">
    <property type="protein sequence ID" value="NER28094.1"/>
    <property type="molecule type" value="Genomic_DNA"/>
</dbReference>
<dbReference type="Gene3D" id="3.20.20.100">
    <property type="entry name" value="NADP-dependent oxidoreductase domain"/>
    <property type="match status" value="1"/>
</dbReference>
<feature type="domain" description="NADP-dependent oxidoreductase" evidence="2">
    <location>
        <begin position="3"/>
        <end position="204"/>
    </location>
</feature>
<comment type="caution">
    <text evidence="3">The sequence shown here is derived from an EMBL/GenBank/DDBJ whole genome shotgun (WGS) entry which is preliminary data.</text>
</comment>
<organism evidence="3">
    <name type="scientific">Symploca sp. SIO1C4</name>
    <dbReference type="NCBI Taxonomy" id="2607765"/>
    <lineage>
        <taxon>Bacteria</taxon>
        <taxon>Bacillati</taxon>
        <taxon>Cyanobacteriota</taxon>
        <taxon>Cyanophyceae</taxon>
        <taxon>Coleofasciculales</taxon>
        <taxon>Coleofasciculaceae</taxon>
        <taxon>Symploca</taxon>
    </lineage>
</organism>
<feature type="non-terminal residue" evidence="3">
    <location>
        <position position="1"/>
    </location>
</feature>
<sequence>NPSPDTIGRSLEGSLKRLQTDYVDIYLYHCHPDPNRILEGREVLETLKQEGKIRFYGISTYDHKVLGQLAAQNAAEVILFEQSLLTYPSKMLNLVKENNLGAIVRGAFKSGLLSGKYFHQKPQFSDQDFRKHKFPLWDPQRCAVYKRFLPEGVPMTAFALRYLLDFDTTHTIVLGSRSIQNYRDALRVFELSPLDHKTHEALHRVRQQLFLGSLRRKIQHRVNGYLKRYVTIPVRIR</sequence>
<protein>
    <submittedName>
        <fullName evidence="3">Aldo/keto reductase</fullName>
    </submittedName>
</protein>
<reference evidence="3" key="1">
    <citation type="submission" date="2019-11" db="EMBL/GenBank/DDBJ databases">
        <title>Genomic insights into an expanded diversity of filamentous marine cyanobacteria reveals the extraordinary biosynthetic potential of Moorea and Okeania.</title>
        <authorList>
            <person name="Ferreira Leao T."/>
            <person name="Wang M."/>
            <person name="Moss N."/>
            <person name="Da Silva R."/>
            <person name="Sanders J."/>
            <person name="Nurk S."/>
            <person name="Gurevich A."/>
            <person name="Humphrey G."/>
            <person name="Reher R."/>
            <person name="Zhu Q."/>
            <person name="Belda-Ferre P."/>
            <person name="Glukhov E."/>
            <person name="Rex R."/>
            <person name="Dorrestein P.C."/>
            <person name="Knight R."/>
            <person name="Pevzner P."/>
            <person name="Gerwick W.H."/>
            <person name="Gerwick L."/>
        </authorList>
    </citation>
    <scope>NUCLEOTIDE SEQUENCE</scope>
    <source>
        <strain evidence="3">SIO1C4</strain>
    </source>
</reference>
<dbReference type="AlphaFoldDB" id="A0A6B3NDA0"/>
<dbReference type="SUPFAM" id="SSF51430">
    <property type="entry name" value="NAD(P)-linked oxidoreductase"/>
    <property type="match status" value="1"/>
</dbReference>
<proteinExistence type="predicted"/>
<dbReference type="PANTHER" id="PTHR43364">
    <property type="entry name" value="NADH-SPECIFIC METHYLGLYOXAL REDUCTASE-RELATED"/>
    <property type="match status" value="1"/>
</dbReference>
<dbReference type="Pfam" id="PF00248">
    <property type="entry name" value="Aldo_ket_red"/>
    <property type="match status" value="1"/>
</dbReference>
<evidence type="ECO:0000256" key="1">
    <source>
        <dbReference type="ARBA" id="ARBA00023002"/>
    </source>
</evidence>
<dbReference type="InterPro" id="IPR050523">
    <property type="entry name" value="AKR_Detox_Biosynth"/>
</dbReference>
<gene>
    <name evidence="3" type="ORF">F6J89_10780</name>
</gene>